<dbReference type="EMBL" id="SJOL01002263">
    <property type="protein sequence ID" value="TGZ73985.1"/>
    <property type="molecule type" value="Genomic_DNA"/>
</dbReference>
<dbReference type="OrthoDB" id="671439at2759"/>
<protein>
    <recommendedName>
        <fullName evidence="1">SGNH hydrolase-type esterase domain-containing protein</fullName>
    </recommendedName>
</protein>
<evidence type="ECO:0000313" key="2">
    <source>
        <dbReference type="EMBL" id="TGZ73985.1"/>
    </source>
</evidence>
<dbReference type="InterPro" id="IPR013830">
    <property type="entry name" value="SGNH_hydro"/>
</dbReference>
<dbReference type="PANTHER" id="PTHR14209">
    <property type="entry name" value="ISOAMYL ACETATE-HYDROLYZING ESTERASE 1"/>
    <property type="match status" value="1"/>
</dbReference>
<keyword evidence="3" id="KW-1185">Reference proteome</keyword>
<dbReference type="Proteomes" id="UP000308267">
    <property type="component" value="Unassembled WGS sequence"/>
</dbReference>
<accession>A0A4S2MBX6</accession>
<sequence>MLVLFGHTDVPKRSGFLFVSVTYQFGHSSTPSLTDSGGTMSILPALPQMICFGDSLTQRGWSYDGGWLAILADNFVRRIDIIGRGYSGYNTRMCRQILPDLYPDRASVALCRMFIIFLGANDASKAEQHVPVDEYKENLKTMVSYLNGLGIPKDHIMLISLPPVDEARWGSRHIAEGTPLDRELKNCPVYAAACEEVAVNQGLPCVNLFKAMIAQNDWIQFFNDGLHFSRRGSEFLAQILISILNDVLSDCPVRLPDWRIVNKANPTMSFQQYKDEWLKT</sequence>
<dbReference type="Gene3D" id="3.40.50.1110">
    <property type="entry name" value="SGNH hydrolase"/>
    <property type="match status" value="1"/>
</dbReference>
<gene>
    <name evidence="2" type="ORF">CRM22_001202</name>
</gene>
<dbReference type="STRING" id="147828.A0A4S2MBX6"/>
<dbReference type="InterPro" id="IPR036514">
    <property type="entry name" value="SGNH_hydro_sf"/>
</dbReference>
<dbReference type="InterPro" id="IPR045136">
    <property type="entry name" value="Iah1-like"/>
</dbReference>
<dbReference type="CDD" id="cd01838">
    <property type="entry name" value="Isoamyl_acetate_hydrolase_like"/>
    <property type="match status" value="1"/>
</dbReference>
<feature type="domain" description="SGNH hydrolase-type esterase" evidence="1">
    <location>
        <begin position="51"/>
        <end position="233"/>
    </location>
</feature>
<proteinExistence type="predicted"/>
<dbReference type="SUPFAM" id="SSF52266">
    <property type="entry name" value="SGNH hydrolase"/>
    <property type="match status" value="1"/>
</dbReference>
<organism evidence="2 3">
    <name type="scientific">Opisthorchis felineus</name>
    <dbReference type="NCBI Taxonomy" id="147828"/>
    <lineage>
        <taxon>Eukaryota</taxon>
        <taxon>Metazoa</taxon>
        <taxon>Spiralia</taxon>
        <taxon>Lophotrochozoa</taxon>
        <taxon>Platyhelminthes</taxon>
        <taxon>Trematoda</taxon>
        <taxon>Digenea</taxon>
        <taxon>Opisthorchiida</taxon>
        <taxon>Opisthorchiata</taxon>
        <taxon>Opisthorchiidae</taxon>
        <taxon>Opisthorchis</taxon>
    </lineage>
</organism>
<dbReference type="AlphaFoldDB" id="A0A4S2MBX6"/>
<reference evidence="2 3" key="1">
    <citation type="journal article" date="2019" name="BMC Genomics">
        <title>New insights from Opisthorchis felineus genome: update on genomics of the epidemiologically important liver flukes.</title>
        <authorList>
            <person name="Ershov N.I."/>
            <person name="Mordvinov V.A."/>
            <person name="Prokhortchouk E.B."/>
            <person name="Pakharukova M.Y."/>
            <person name="Gunbin K.V."/>
            <person name="Ustyantsev K."/>
            <person name="Genaev M.A."/>
            <person name="Blinov A.G."/>
            <person name="Mazur A."/>
            <person name="Boulygina E."/>
            <person name="Tsygankova S."/>
            <person name="Khrameeva E."/>
            <person name="Chekanov N."/>
            <person name="Fan G."/>
            <person name="Xiao A."/>
            <person name="Zhang H."/>
            <person name="Xu X."/>
            <person name="Yang H."/>
            <person name="Solovyev V."/>
            <person name="Lee S.M."/>
            <person name="Liu X."/>
            <person name="Afonnikov D.A."/>
            <person name="Skryabin K.G."/>
        </authorList>
    </citation>
    <scope>NUCLEOTIDE SEQUENCE [LARGE SCALE GENOMIC DNA]</scope>
    <source>
        <strain evidence="2">AK-0245</strain>
        <tissue evidence="2">Whole organism</tissue>
    </source>
</reference>
<evidence type="ECO:0000259" key="1">
    <source>
        <dbReference type="Pfam" id="PF13472"/>
    </source>
</evidence>
<dbReference type="PANTHER" id="PTHR14209:SF19">
    <property type="entry name" value="ISOAMYL ACETATE-HYDROLYZING ESTERASE 1 HOMOLOG"/>
    <property type="match status" value="1"/>
</dbReference>
<name>A0A4S2MBX6_OPIFE</name>
<dbReference type="Pfam" id="PF13472">
    <property type="entry name" value="Lipase_GDSL_2"/>
    <property type="match status" value="1"/>
</dbReference>
<comment type="caution">
    <text evidence="2">The sequence shown here is derived from an EMBL/GenBank/DDBJ whole genome shotgun (WGS) entry which is preliminary data.</text>
</comment>
<dbReference type="EMBL" id="SJOL01002263">
    <property type="protein sequence ID" value="TGZ73983.1"/>
    <property type="molecule type" value="Genomic_DNA"/>
</dbReference>
<evidence type="ECO:0000313" key="3">
    <source>
        <dbReference type="Proteomes" id="UP000308267"/>
    </source>
</evidence>